<evidence type="ECO:0000313" key="1">
    <source>
        <dbReference type="EMBL" id="GEU56182.1"/>
    </source>
</evidence>
<dbReference type="AlphaFoldDB" id="A0A6L2L681"/>
<accession>A0A6L2L681</accession>
<sequence>MPKVLLIAWERFSEIKHAFTNKQYQPEEIQELMCKLLEDVRNINEELSEFTNSPSWERHMIVDDEEHSIQFRLYLENSSKAIAPILPTKEPEYSLSMEDKHLSTIPKTESDEVIKSSFKNLFPIPSESEVTFDNESECDMAVNDESPPIFTTFSNPLFDCNDDFTSSDDESLSNEDVPKEIFKIYLSPIFDDEEINSTKIDPHYFNAESNLIESLLNRDTLIDFSPKFDYLLELAHINPIPLGIEEADFDLEEEIRLVENLSYDNSSPRPSKELNAEIVDTIFESLFPSPIPVEDGDSHMEEIDLFLATDDLMPPGIENDDYDTEGDIHFIEEFFSNDPIPLLENESFNFDHYDEPSFPRPPSKPPYVEVFFDFEPDSGELISAVMNNIDELIEDECFDLGGGKIDVFANVKDDDYFPFIFFIRFFYRISSTLRFLLYFSLPGVKTPFLTPASPLRAGSISSGWNFHVL</sequence>
<name>A0A6L2L681_TANCI</name>
<protein>
    <recommendedName>
        <fullName evidence="2">Reverse transcriptase domain-containing protein</fullName>
    </recommendedName>
</protein>
<dbReference type="EMBL" id="BKCJ010003620">
    <property type="protein sequence ID" value="GEU56182.1"/>
    <property type="molecule type" value="Genomic_DNA"/>
</dbReference>
<gene>
    <name evidence="1" type="ORF">Tci_028160</name>
</gene>
<organism evidence="1">
    <name type="scientific">Tanacetum cinerariifolium</name>
    <name type="common">Dalmatian daisy</name>
    <name type="synonym">Chrysanthemum cinerariifolium</name>
    <dbReference type="NCBI Taxonomy" id="118510"/>
    <lineage>
        <taxon>Eukaryota</taxon>
        <taxon>Viridiplantae</taxon>
        <taxon>Streptophyta</taxon>
        <taxon>Embryophyta</taxon>
        <taxon>Tracheophyta</taxon>
        <taxon>Spermatophyta</taxon>
        <taxon>Magnoliopsida</taxon>
        <taxon>eudicotyledons</taxon>
        <taxon>Gunneridae</taxon>
        <taxon>Pentapetalae</taxon>
        <taxon>asterids</taxon>
        <taxon>campanulids</taxon>
        <taxon>Asterales</taxon>
        <taxon>Asteraceae</taxon>
        <taxon>Asteroideae</taxon>
        <taxon>Anthemideae</taxon>
        <taxon>Anthemidinae</taxon>
        <taxon>Tanacetum</taxon>
    </lineage>
</organism>
<comment type="caution">
    <text evidence="1">The sequence shown here is derived from an EMBL/GenBank/DDBJ whole genome shotgun (WGS) entry which is preliminary data.</text>
</comment>
<proteinExistence type="predicted"/>
<reference evidence="1" key="1">
    <citation type="journal article" date="2019" name="Sci. Rep.">
        <title>Draft genome of Tanacetum cinerariifolium, the natural source of mosquito coil.</title>
        <authorList>
            <person name="Yamashiro T."/>
            <person name="Shiraishi A."/>
            <person name="Satake H."/>
            <person name="Nakayama K."/>
        </authorList>
    </citation>
    <scope>NUCLEOTIDE SEQUENCE</scope>
</reference>
<evidence type="ECO:0008006" key="2">
    <source>
        <dbReference type="Google" id="ProtNLM"/>
    </source>
</evidence>